<evidence type="ECO:0000256" key="8">
    <source>
        <dbReference type="ARBA" id="ARBA00048348"/>
    </source>
</evidence>
<evidence type="ECO:0000256" key="2">
    <source>
        <dbReference type="ARBA" id="ARBA00002904"/>
    </source>
</evidence>
<reference evidence="13 14" key="1">
    <citation type="journal article" date="2013" name="Genome Biol.">
        <title>Genome of Acanthamoeba castellanii highlights extensive lateral gene transfer and early evolution of tyrosine kinase signaling.</title>
        <authorList>
            <person name="Clarke M."/>
            <person name="Lohan A.J."/>
            <person name="Liu B."/>
            <person name="Lagkouvardos I."/>
            <person name="Roy S."/>
            <person name="Zafar N."/>
            <person name="Bertelli C."/>
            <person name="Schilde C."/>
            <person name="Kianianmomeni A."/>
            <person name="Burglin T.R."/>
            <person name="Frech C."/>
            <person name="Turcotte B."/>
            <person name="Kopec K.O."/>
            <person name="Synnott J.M."/>
            <person name="Choo C."/>
            <person name="Paponov I."/>
            <person name="Finkler A."/>
            <person name="Soon Heng Tan C."/>
            <person name="Hutchins A.P."/>
            <person name="Weinmeier T."/>
            <person name="Rattei T."/>
            <person name="Chu J.S."/>
            <person name="Gimenez G."/>
            <person name="Irimia M."/>
            <person name="Rigden D.J."/>
            <person name="Fitzpatrick D.A."/>
            <person name="Lorenzo-Morales J."/>
            <person name="Bateman A."/>
            <person name="Chiu C.H."/>
            <person name="Tang P."/>
            <person name="Hegemann P."/>
            <person name="Fromm H."/>
            <person name="Raoult D."/>
            <person name="Greub G."/>
            <person name="Miranda-Saavedra D."/>
            <person name="Chen N."/>
            <person name="Nash P."/>
            <person name="Ginger M.L."/>
            <person name="Horn M."/>
            <person name="Schaap P."/>
            <person name="Caler L."/>
            <person name="Loftus B."/>
        </authorList>
    </citation>
    <scope>NUCLEOTIDE SEQUENCE [LARGE SCALE GENOMIC DNA]</scope>
    <source>
        <strain evidence="13 14">Neff</strain>
    </source>
</reference>
<feature type="domain" description="Alpha-carbonic anhydrase" evidence="12">
    <location>
        <begin position="21"/>
        <end position="253"/>
    </location>
</feature>
<dbReference type="PANTHER" id="PTHR18952">
    <property type="entry name" value="CARBONIC ANHYDRASE"/>
    <property type="match status" value="1"/>
</dbReference>
<dbReference type="CDD" id="cd03124">
    <property type="entry name" value="alpha_CA_prokaryotic_like"/>
    <property type="match status" value="1"/>
</dbReference>
<feature type="region of interest" description="Disordered" evidence="10">
    <location>
        <begin position="1"/>
        <end position="22"/>
    </location>
</feature>
<dbReference type="STRING" id="1257118.L8GPJ9"/>
<dbReference type="AlphaFoldDB" id="L8GPJ9"/>
<evidence type="ECO:0000256" key="6">
    <source>
        <dbReference type="ARBA" id="ARBA00022833"/>
    </source>
</evidence>
<dbReference type="InterPro" id="IPR041891">
    <property type="entry name" value="Alpha_CA_prokaryot-like"/>
</dbReference>
<keyword evidence="5 9" id="KW-0479">Metal-binding</keyword>
<dbReference type="PROSITE" id="PS51144">
    <property type="entry name" value="ALPHA_CA_2"/>
    <property type="match status" value="1"/>
</dbReference>
<dbReference type="InterPro" id="IPR023561">
    <property type="entry name" value="Carbonic_anhydrase_a-class"/>
</dbReference>
<evidence type="ECO:0000256" key="1">
    <source>
        <dbReference type="ARBA" id="ARBA00001947"/>
    </source>
</evidence>
<evidence type="ECO:0000256" key="5">
    <source>
        <dbReference type="ARBA" id="ARBA00022723"/>
    </source>
</evidence>
<sequence>MQTRSSWEHEEGEDGHGWDHAGWSYDGPTGPQYWGTLTPDYAQCSSGGRQSPIDIIEFRTSRRFLGDLKFTYPTNASGTLWNNGHTIEFHSETNLWSHISGGPLYEDQYHIVSMHLHAPSEHQLNGKYYPLELHIVHQARGTMDLVVVAVFFEEGPYSEFLAEYEYPIHDIETPDAHSPVGGIDVMSVIPRNASYYYYRGSLTIPDCDERVTWLVLSHTMTALPEQIQEFTKIYPHINRPVQPLNSRVVYFHAEGDPSLLPPNFHIPAPVECPPNVTITVPERDDPPEHHVLGISLVFFCLIALMVSLRAVRPK</sequence>
<evidence type="ECO:0000256" key="10">
    <source>
        <dbReference type="SAM" id="MobiDB-lite"/>
    </source>
</evidence>
<evidence type="ECO:0000256" key="7">
    <source>
        <dbReference type="ARBA" id="ARBA00023239"/>
    </source>
</evidence>
<evidence type="ECO:0000259" key="12">
    <source>
        <dbReference type="PROSITE" id="PS51144"/>
    </source>
</evidence>
<dbReference type="Proteomes" id="UP000011083">
    <property type="component" value="Unassembled WGS sequence"/>
</dbReference>
<dbReference type="VEuPathDB" id="AmoebaDB:ACA1_130470"/>
<evidence type="ECO:0000256" key="11">
    <source>
        <dbReference type="SAM" id="Phobius"/>
    </source>
</evidence>
<dbReference type="PANTHER" id="PTHR18952:SF265">
    <property type="entry name" value="CARBONIC ANHYDRASE"/>
    <property type="match status" value="1"/>
</dbReference>
<dbReference type="SMR" id="L8GPJ9"/>
<dbReference type="GO" id="GO:0008270">
    <property type="term" value="F:zinc ion binding"/>
    <property type="evidence" value="ECO:0007669"/>
    <property type="project" value="UniProtKB-UniRule"/>
</dbReference>
<keyword evidence="14" id="KW-1185">Reference proteome</keyword>
<dbReference type="Gene3D" id="3.10.200.10">
    <property type="entry name" value="Alpha carbonic anhydrase"/>
    <property type="match status" value="1"/>
</dbReference>
<comment type="cofactor">
    <cofactor evidence="1 9">
        <name>Zn(2+)</name>
        <dbReference type="ChEBI" id="CHEBI:29105"/>
    </cofactor>
</comment>
<dbReference type="RefSeq" id="XP_004336865.1">
    <property type="nucleotide sequence ID" value="XM_004336817.1"/>
</dbReference>
<evidence type="ECO:0000256" key="4">
    <source>
        <dbReference type="ARBA" id="ARBA00012925"/>
    </source>
</evidence>
<protein>
    <recommendedName>
        <fullName evidence="4 9">Carbonic anhydrase</fullName>
        <ecNumber evidence="4 9">4.2.1.1</ecNumber>
    </recommendedName>
</protein>
<dbReference type="EMBL" id="KB008043">
    <property type="protein sequence ID" value="ELR14852.1"/>
    <property type="molecule type" value="Genomic_DNA"/>
</dbReference>
<comment type="function">
    <text evidence="2 9">Reversible hydration of carbon dioxide.</text>
</comment>
<dbReference type="Pfam" id="PF00194">
    <property type="entry name" value="Carb_anhydrase"/>
    <property type="match status" value="1"/>
</dbReference>
<evidence type="ECO:0000313" key="13">
    <source>
        <dbReference type="EMBL" id="ELR14852.1"/>
    </source>
</evidence>
<comment type="similarity">
    <text evidence="3 9">Belongs to the alpha-carbonic anhydrase family.</text>
</comment>
<dbReference type="PROSITE" id="PS00162">
    <property type="entry name" value="ALPHA_CA_1"/>
    <property type="match status" value="1"/>
</dbReference>
<keyword evidence="11" id="KW-1133">Transmembrane helix</keyword>
<dbReference type="InterPro" id="IPR001148">
    <property type="entry name" value="CA_dom"/>
</dbReference>
<proteinExistence type="inferred from homology"/>
<evidence type="ECO:0000256" key="9">
    <source>
        <dbReference type="RuleBase" id="RU367011"/>
    </source>
</evidence>
<comment type="catalytic activity">
    <reaction evidence="8 9">
        <text>hydrogencarbonate + H(+) = CO2 + H2O</text>
        <dbReference type="Rhea" id="RHEA:10748"/>
        <dbReference type="ChEBI" id="CHEBI:15377"/>
        <dbReference type="ChEBI" id="CHEBI:15378"/>
        <dbReference type="ChEBI" id="CHEBI:16526"/>
        <dbReference type="ChEBI" id="CHEBI:17544"/>
        <dbReference type="EC" id="4.2.1.1"/>
    </reaction>
</comment>
<feature type="transmembrane region" description="Helical" evidence="11">
    <location>
        <begin position="291"/>
        <end position="311"/>
    </location>
</feature>
<dbReference type="OrthoDB" id="429145at2759"/>
<keyword evidence="11" id="KW-0472">Membrane</keyword>
<dbReference type="InterPro" id="IPR018338">
    <property type="entry name" value="Carbonic_anhydrase_a-class_CS"/>
</dbReference>
<name>L8GPJ9_ACACF</name>
<keyword evidence="11" id="KW-0812">Transmembrane</keyword>
<keyword evidence="7 9" id="KW-0456">Lyase</keyword>
<dbReference type="GeneID" id="14915489"/>
<accession>L8GPJ9</accession>
<evidence type="ECO:0000256" key="3">
    <source>
        <dbReference type="ARBA" id="ARBA00010718"/>
    </source>
</evidence>
<feature type="compositionally biased region" description="Basic and acidic residues" evidence="10">
    <location>
        <begin position="1"/>
        <end position="19"/>
    </location>
</feature>
<gene>
    <name evidence="13" type="ORF">ACA1_130470</name>
</gene>
<dbReference type="SUPFAM" id="SSF51069">
    <property type="entry name" value="Carbonic anhydrase"/>
    <property type="match status" value="1"/>
</dbReference>
<dbReference type="SMART" id="SM01057">
    <property type="entry name" value="Carb_anhydrase"/>
    <property type="match status" value="1"/>
</dbReference>
<keyword evidence="6 9" id="KW-0862">Zinc</keyword>
<dbReference type="EC" id="4.2.1.1" evidence="4 9"/>
<organism evidence="13 14">
    <name type="scientific">Acanthamoeba castellanii (strain ATCC 30010 / Neff)</name>
    <dbReference type="NCBI Taxonomy" id="1257118"/>
    <lineage>
        <taxon>Eukaryota</taxon>
        <taxon>Amoebozoa</taxon>
        <taxon>Discosea</taxon>
        <taxon>Longamoebia</taxon>
        <taxon>Centramoebida</taxon>
        <taxon>Acanthamoebidae</taxon>
        <taxon>Acanthamoeba</taxon>
    </lineage>
</organism>
<dbReference type="InterPro" id="IPR036398">
    <property type="entry name" value="CA_dom_sf"/>
</dbReference>
<dbReference type="KEGG" id="acan:ACA1_130470"/>
<dbReference type="GO" id="GO:0004089">
    <property type="term" value="F:carbonate dehydratase activity"/>
    <property type="evidence" value="ECO:0007669"/>
    <property type="project" value="UniProtKB-UniRule"/>
</dbReference>
<evidence type="ECO:0000313" key="14">
    <source>
        <dbReference type="Proteomes" id="UP000011083"/>
    </source>
</evidence>
<dbReference type="OMA" id="GHTIQAN"/>